<dbReference type="Proteomes" id="UP000695000">
    <property type="component" value="Unplaced"/>
</dbReference>
<gene>
    <name evidence="2" type="primary">LOC108559001</name>
</gene>
<protein>
    <submittedName>
        <fullName evidence="2">Uncharacterized protein LOC108559001</fullName>
    </submittedName>
</protein>
<proteinExistence type="predicted"/>
<sequence length="102" mass="11811">MKRRRKRARSRELRGGVNYTGCDCGKLNGLQHECRRSGCRGCPGCFTYPPTCDPSAFTNARHLHKVKKYRLIERLTTERHRNTDTSIRCCPHTCCRDGNQQQ</sequence>
<organism evidence="1 2">
    <name type="scientific">Nicrophorus vespilloides</name>
    <name type="common">Boreal carrion beetle</name>
    <dbReference type="NCBI Taxonomy" id="110193"/>
    <lineage>
        <taxon>Eukaryota</taxon>
        <taxon>Metazoa</taxon>
        <taxon>Ecdysozoa</taxon>
        <taxon>Arthropoda</taxon>
        <taxon>Hexapoda</taxon>
        <taxon>Insecta</taxon>
        <taxon>Pterygota</taxon>
        <taxon>Neoptera</taxon>
        <taxon>Endopterygota</taxon>
        <taxon>Coleoptera</taxon>
        <taxon>Polyphaga</taxon>
        <taxon>Staphyliniformia</taxon>
        <taxon>Silphidae</taxon>
        <taxon>Nicrophorinae</taxon>
        <taxon>Nicrophorus</taxon>
    </lineage>
</organism>
<name>A0ABM1MAK0_NICVS</name>
<reference evidence="2" key="1">
    <citation type="submission" date="2025-08" db="UniProtKB">
        <authorList>
            <consortium name="RefSeq"/>
        </authorList>
    </citation>
    <scope>IDENTIFICATION</scope>
    <source>
        <tissue evidence="2">Whole Larva</tissue>
    </source>
</reference>
<dbReference type="GeneID" id="108559001"/>
<dbReference type="RefSeq" id="XP_017771600.1">
    <property type="nucleotide sequence ID" value="XM_017916111.1"/>
</dbReference>
<evidence type="ECO:0000313" key="2">
    <source>
        <dbReference type="RefSeq" id="XP_017771600.1"/>
    </source>
</evidence>
<accession>A0ABM1MAK0</accession>
<keyword evidence="1" id="KW-1185">Reference proteome</keyword>
<evidence type="ECO:0000313" key="1">
    <source>
        <dbReference type="Proteomes" id="UP000695000"/>
    </source>
</evidence>